<dbReference type="OrthoDB" id="6515605at2759"/>
<organism evidence="4 5">
    <name type="scientific">Leptotrombidium deliense</name>
    <dbReference type="NCBI Taxonomy" id="299467"/>
    <lineage>
        <taxon>Eukaryota</taxon>
        <taxon>Metazoa</taxon>
        <taxon>Ecdysozoa</taxon>
        <taxon>Arthropoda</taxon>
        <taxon>Chelicerata</taxon>
        <taxon>Arachnida</taxon>
        <taxon>Acari</taxon>
        <taxon>Acariformes</taxon>
        <taxon>Trombidiformes</taxon>
        <taxon>Prostigmata</taxon>
        <taxon>Anystina</taxon>
        <taxon>Parasitengona</taxon>
        <taxon>Trombiculoidea</taxon>
        <taxon>Trombiculidae</taxon>
        <taxon>Leptotrombidium</taxon>
    </lineage>
</organism>
<evidence type="ECO:0000259" key="3">
    <source>
        <dbReference type="PROSITE" id="PS50240"/>
    </source>
</evidence>
<evidence type="ECO:0000256" key="1">
    <source>
        <dbReference type="ARBA" id="ARBA00023157"/>
    </source>
</evidence>
<keyword evidence="5" id="KW-1185">Reference proteome</keyword>
<dbReference type="EMBL" id="NCKV01035348">
    <property type="protein sequence ID" value="RWS18720.1"/>
    <property type="molecule type" value="Genomic_DNA"/>
</dbReference>
<keyword evidence="1" id="KW-1015">Disulfide bond</keyword>
<comment type="caution">
    <text evidence="4">The sequence shown here is derived from an EMBL/GenBank/DDBJ whole genome shotgun (WGS) entry which is preliminary data.</text>
</comment>
<feature type="domain" description="Peptidase S1" evidence="3">
    <location>
        <begin position="36"/>
        <end position="146"/>
    </location>
</feature>
<sequence length="146" mass="16520">MIPMILITATLLAISYISFLVREQCICGHETHFNRTVRGTKVANGRYPWFARLKIRIPGYENSRFCAGAVIKNLYVLTAAHCIESANIVYVGLSNDFDNHSTAAYFISHPEYNDSRNFYHDIGLVKLKTNGVFGAFKAYLFTTLND</sequence>
<reference evidence="4 5" key="1">
    <citation type="journal article" date="2018" name="Gigascience">
        <title>Genomes of trombidid mites reveal novel predicted allergens and laterally-transferred genes associated with secondary metabolism.</title>
        <authorList>
            <person name="Dong X."/>
            <person name="Chaisiri K."/>
            <person name="Xia D."/>
            <person name="Armstrong S.D."/>
            <person name="Fang Y."/>
            <person name="Donnelly M.J."/>
            <person name="Kadowaki T."/>
            <person name="McGarry J.W."/>
            <person name="Darby A.C."/>
            <person name="Makepeace B.L."/>
        </authorList>
    </citation>
    <scope>NUCLEOTIDE SEQUENCE [LARGE SCALE GENOMIC DNA]</scope>
    <source>
        <strain evidence="4">UoL-UT</strain>
    </source>
</reference>
<evidence type="ECO:0000256" key="2">
    <source>
        <dbReference type="SAM" id="SignalP"/>
    </source>
</evidence>
<gene>
    <name evidence="4" type="ORF">B4U80_05807</name>
</gene>
<dbReference type="PANTHER" id="PTHR24253">
    <property type="entry name" value="TRANSMEMBRANE PROTEASE SERINE"/>
    <property type="match status" value="1"/>
</dbReference>
<dbReference type="InterPro" id="IPR009003">
    <property type="entry name" value="Peptidase_S1_PA"/>
</dbReference>
<dbReference type="VEuPathDB" id="VectorBase:LDEU013320"/>
<dbReference type="PANTHER" id="PTHR24253:SF153">
    <property type="entry name" value="SERINE PROTEASE HEPSIN"/>
    <property type="match status" value="1"/>
</dbReference>
<evidence type="ECO:0000313" key="5">
    <source>
        <dbReference type="Proteomes" id="UP000288716"/>
    </source>
</evidence>
<dbReference type="PROSITE" id="PS00134">
    <property type="entry name" value="TRYPSIN_HIS"/>
    <property type="match status" value="1"/>
</dbReference>
<dbReference type="Proteomes" id="UP000288716">
    <property type="component" value="Unassembled WGS sequence"/>
</dbReference>
<evidence type="ECO:0000313" key="4">
    <source>
        <dbReference type="EMBL" id="RWS18720.1"/>
    </source>
</evidence>
<dbReference type="GO" id="GO:0004252">
    <property type="term" value="F:serine-type endopeptidase activity"/>
    <property type="evidence" value="ECO:0007669"/>
    <property type="project" value="InterPro"/>
</dbReference>
<dbReference type="STRING" id="299467.A0A443RU05"/>
<keyword evidence="2" id="KW-0732">Signal</keyword>
<feature type="chain" id="PRO_5019467644" evidence="2">
    <location>
        <begin position="24"/>
        <end position="146"/>
    </location>
</feature>
<name>A0A443RU05_9ACAR</name>
<dbReference type="InterPro" id="IPR043504">
    <property type="entry name" value="Peptidase_S1_PA_chymotrypsin"/>
</dbReference>
<proteinExistence type="predicted"/>
<dbReference type="AlphaFoldDB" id="A0A443RU05"/>
<protein>
    <submittedName>
        <fullName evidence="4">Mast cell tryptase-like protein</fullName>
    </submittedName>
</protein>
<dbReference type="GO" id="GO:0006508">
    <property type="term" value="P:proteolysis"/>
    <property type="evidence" value="ECO:0007669"/>
    <property type="project" value="InterPro"/>
</dbReference>
<dbReference type="Gene3D" id="2.40.10.10">
    <property type="entry name" value="Trypsin-like serine proteases"/>
    <property type="match status" value="1"/>
</dbReference>
<dbReference type="SUPFAM" id="SSF50494">
    <property type="entry name" value="Trypsin-like serine proteases"/>
    <property type="match status" value="1"/>
</dbReference>
<dbReference type="Pfam" id="PF00089">
    <property type="entry name" value="Trypsin"/>
    <property type="match status" value="1"/>
</dbReference>
<dbReference type="InterPro" id="IPR001254">
    <property type="entry name" value="Trypsin_dom"/>
</dbReference>
<accession>A0A443RU05</accession>
<feature type="signal peptide" evidence="2">
    <location>
        <begin position="1"/>
        <end position="23"/>
    </location>
</feature>
<dbReference type="PROSITE" id="PS50240">
    <property type="entry name" value="TRYPSIN_DOM"/>
    <property type="match status" value="1"/>
</dbReference>
<dbReference type="InterPro" id="IPR018114">
    <property type="entry name" value="TRYPSIN_HIS"/>
</dbReference>